<evidence type="ECO:0000313" key="6">
    <source>
        <dbReference type="EMBL" id="NLQ18549.1"/>
    </source>
</evidence>
<dbReference type="Pfam" id="PF00565">
    <property type="entry name" value="SNase"/>
    <property type="match status" value="1"/>
</dbReference>
<evidence type="ECO:0000256" key="4">
    <source>
        <dbReference type="SAM" id="SignalP"/>
    </source>
</evidence>
<accession>A0A847QZ69</accession>
<reference evidence="6 7" key="1">
    <citation type="submission" date="2020-04" db="EMBL/GenBank/DDBJ databases">
        <title>Marinomonas sp. M1K-6 isolated from the deep seawater of the Mariana Trench.</title>
        <authorList>
            <person name="Li Y."/>
        </authorList>
    </citation>
    <scope>NUCLEOTIDE SEQUENCE [LARGE SCALE GENOMIC DNA]</scope>
    <source>
        <strain evidence="6 7">M1K-6</strain>
    </source>
</reference>
<dbReference type="SMART" id="SM00318">
    <property type="entry name" value="SNc"/>
    <property type="match status" value="1"/>
</dbReference>
<dbReference type="Gene3D" id="2.40.50.90">
    <property type="match status" value="1"/>
</dbReference>
<sequence length="261" mass="30077">MIVIALKKRPVFLALFLFLSLSVHASESCVATGELEKTRIKRVVDGDTIHLSDGRKVRLVGVDTPELDHKNGHHQPYAVAATAFLRSRLDRFVYIQPAKNERDRYGRFLYYLFDKDRISLASQLLSEGLGYRIAVPPNLAYQACFEAAENAARDAHKGVWRQSLQWQPQAGFAISRVNITSITQNRGGWWLETDQDLVINLPPYVTDYWPAQKVFYLEGKTLEVRGWQHQRKSRYSKFKSWVLTVRHPNDLREVESFSVLD</sequence>
<keyword evidence="2" id="KW-0255">Endonuclease</keyword>
<name>A0A847QZ69_9GAMM</name>
<keyword evidence="1" id="KW-0540">Nuclease</keyword>
<dbReference type="SUPFAM" id="SSF50199">
    <property type="entry name" value="Staphylococcal nuclease"/>
    <property type="match status" value="1"/>
</dbReference>
<protein>
    <submittedName>
        <fullName evidence="6">Thermonuclease family protein</fullName>
    </submittedName>
</protein>
<dbReference type="InterPro" id="IPR016071">
    <property type="entry name" value="Staphylococal_nuclease_OB-fold"/>
</dbReference>
<comment type="caution">
    <text evidence="6">The sequence shown here is derived from an EMBL/GenBank/DDBJ whole genome shotgun (WGS) entry which is preliminary data.</text>
</comment>
<proteinExistence type="predicted"/>
<organism evidence="6 7">
    <name type="scientific">Marinomonas profundi</name>
    <dbReference type="NCBI Taxonomy" id="2726122"/>
    <lineage>
        <taxon>Bacteria</taxon>
        <taxon>Pseudomonadati</taxon>
        <taxon>Pseudomonadota</taxon>
        <taxon>Gammaproteobacteria</taxon>
        <taxon>Oceanospirillales</taxon>
        <taxon>Oceanospirillaceae</taxon>
        <taxon>Marinomonas</taxon>
    </lineage>
</organism>
<evidence type="ECO:0000256" key="1">
    <source>
        <dbReference type="ARBA" id="ARBA00022722"/>
    </source>
</evidence>
<feature type="chain" id="PRO_5033051225" evidence="4">
    <location>
        <begin position="26"/>
        <end position="261"/>
    </location>
</feature>
<dbReference type="AlphaFoldDB" id="A0A847QZ69"/>
<keyword evidence="4" id="KW-0732">Signal</keyword>
<dbReference type="PANTHER" id="PTHR12302:SF3">
    <property type="entry name" value="SERINE_THREONINE-PROTEIN KINASE 31"/>
    <property type="match status" value="1"/>
</dbReference>
<dbReference type="EMBL" id="JABAEK010000015">
    <property type="protein sequence ID" value="NLQ18549.1"/>
    <property type="molecule type" value="Genomic_DNA"/>
</dbReference>
<evidence type="ECO:0000259" key="5">
    <source>
        <dbReference type="PROSITE" id="PS50830"/>
    </source>
</evidence>
<evidence type="ECO:0000313" key="7">
    <source>
        <dbReference type="Proteomes" id="UP000586067"/>
    </source>
</evidence>
<dbReference type="PANTHER" id="PTHR12302">
    <property type="entry name" value="EBNA2 BINDING PROTEIN P100"/>
    <property type="match status" value="1"/>
</dbReference>
<gene>
    <name evidence="6" type="ORF">HGG82_13120</name>
</gene>
<keyword evidence="7" id="KW-1185">Reference proteome</keyword>
<evidence type="ECO:0000256" key="2">
    <source>
        <dbReference type="ARBA" id="ARBA00022759"/>
    </source>
</evidence>
<dbReference type="GO" id="GO:0016787">
    <property type="term" value="F:hydrolase activity"/>
    <property type="evidence" value="ECO:0007669"/>
    <property type="project" value="UniProtKB-KW"/>
</dbReference>
<evidence type="ECO:0000256" key="3">
    <source>
        <dbReference type="ARBA" id="ARBA00022801"/>
    </source>
</evidence>
<dbReference type="GO" id="GO:0004519">
    <property type="term" value="F:endonuclease activity"/>
    <property type="evidence" value="ECO:0007669"/>
    <property type="project" value="UniProtKB-KW"/>
</dbReference>
<keyword evidence="3" id="KW-0378">Hydrolase</keyword>
<feature type="signal peptide" evidence="4">
    <location>
        <begin position="1"/>
        <end position="25"/>
    </location>
</feature>
<dbReference type="InterPro" id="IPR035437">
    <property type="entry name" value="SNase_OB-fold_sf"/>
</dbReference>
<dbReference type="Proteomes" id="UP000586067">
    <property type="component" value="Unassembled WGS sequence"/>
</dbReference>
<feature type="domain" description="TNase-like" evidence="5">
    <location>
        <begin position="34"/>
        <end position="162"/>
    </location>
</feature>
<dbReference type="PROSITE" id="PS50830">
    <property type="entry name" value="TNASE_3"/>
    <property type="match status" value="1"/>
</dbReference>